<evidence type="ECO:0000256" key="2">
    <source>
        <dbReference type="ARBA" id="ARBA00022540"/>
    </source>
</evidence>
<dbReference type="GO" id="GO:0000340">
    <property type="term" value="F:RNA 7-methylguanosine cap binding"/>
    <property type="evidence" value="ECO:0007669"/>
    <property type="project" value="TreeGrafter"/>
</dbReference>
<gene>
    <name evidence="8" type="ORF">FB192DRAFT_1348436</name>
</gene>
<sequence length="237" mass="25888">MAAAAQSPEVLQLSETIDYTVKHPLQNTWTLWFDNPGKKASAQSWADNLKEIINIDTVEDFWSTFNNVAKVNHLGPSSNYHLFKQGIRPEWEDEANAEGGKFGIQFPKNKAGDAINEYWMYLLLAVIGEQLATDEEICGAVISVRKSFYRIALWVKTSDDEEKIEKISQELRATLNLAEDIPIEFTAHGESPAKVAAALAAASLEENAAAADATAEADASTKEAASTEEAAPAKTEA</sequence>
<evidence type="ECO:0000256" key="3">
    <source>
        <dbReference type="ARBA" id="ARBA00022845"/>
    </source>
</evidence>
<dbReference type="Proteomes" id="UP000469890">
    <property type="component" value="Unassembled WGS sequence"/>
</dbReference>
<dbReference type="PANTHER" id="PTHR11960:SF8">
    <property type="entry name" value="EUKARYOTIC TRANSLATION INITIATION FACTOR 4E1-RELATED"/>
    <property type="match status" value="1"/>
</dbReference>
<dbReference type="AlphaFoldDB" id="A0A8H4F4N0"/>
<dbReference type="PANTHER" id="PTHR11960">
    <property type="entry name" value="EUKARYOTIC TRANSLATION INITIATION FACTOR 4E RELATED"/>
    <property type="match status" value="1"/>
</dbReference>
<protein>
    <submittedName>
        <fullName evidence="8">Translation initiation factor eIF 4e-like domain-containing protein</fullName>
    </submittedName>
</protein>
<keyword evidence="3" id="KW-0810">Translation regulation</keyword>
<keyword evidence="2 6" id="KW-0396">Initiation factor</keyword>
<evidence type="ECO:0000256" key="6">
    <source>
        <dbReference type="RuleBase" id="RU004374"/>
    </source>
</evidence>
<dbReference type="Pfam" id="PF01652">
    <property type="entry name" value="IF4E"/>
    <property type="match status" value="1"/>
</dbReference>
<dbReference type="GO" id="GO:0003743">
    <property type="term" value="F:translation initiation factor activity"/>
    <property type="evidence" value="ECO:0007669"/>
    <property type="project" value="UniProtKB-KW"/>
</dbReference>
<keyword evidence="4 6" id="KW-0694">RNA-binding</keyword>
<evidence type="ECO:0000313" key="9">
    <source>
        <dbReference type="Proteomes" id="UP000469890"/>
    </source>
</evidence>
<comment type="similarity">
    <text evidence="1 6">Belongs to the eukaryotic initiation factor 4E family.</text>
</comment>
<evidence type="ECO:0000256" key="5">
    <source>
        <dbReference type="ARBA" id="ARBA00022917"/>
    </source>
</evidence>
<dbReference type="GO" id="GO:0006417">
    <property type="term" value="P:regulation of translation"/>
    <property type="evidence" value="ECO:0007669"/>
    <property type="project" value="UniProtKB-KW"/>
</dbReference>
<dbReference type="EMBL" id="JAAECE010000001">
    <property type="protein sequence ID" value="KAF1806026.1"/>
    <property type="molecule type" value="Genomic_DNA"/>
</dbReference>
<accession>A0A8H4F4N0</accession>
<proteinExistence type="inferred from homology"/>
<keyword evidence="5 6" id="KW-0648">Protein biosynthesis</keyword>
<dbReference type="SUPFAM" id="SSF55418">
    <property type="entry name" value="eIF4e-like"/>
    <property type="match status" value="1"/>
</dbReference>
<comment type="caution">
    <text evidence="8">The sequence shown here is derived from an EMBL/GenBank/DDBJ whole genome shotgun (WGS) entry which is preliminary data.</text>
</comment>
<evidence type="ECO:0000256" key="1">
    <source>
        <dbReference type="ARBA" id="ARBA00009860"/>
    </source>
</evidence>
<evidence type="ECO:0000313" key="8">
    <source>
        <dbReference type="EMBL" id="KAF1806026.1"/>
    </source>
</evidence>
<dbReference type="Gene3D" id="3.30.760.10">
    <property type="entry name" value="RNA Cap, Translation Initiation Factor Eif4e"/>
    <property type="match status" value="1"/>
</dbReference>
<dbReference type="InterPro" id="IPR001040">
    <property type="entry name" value="TIF_eIF_4E"/>
</dbReference>
<organism evidence="8 9">
    <name type="scientific">Mucor circinelloides f. lusitanicus</name>
    <name type="common">Mucor racemosus var. lusitanicus</name>
    <dbReference type="NCBI Taxonomy" id="29924"/>
    <lineage>
        <taxon>Eukaryota</taxon>
        <taxon>Fungi</taxon>
        <taxon>Fungi incertae sedis</taxon>
        <taxon>Mucoromycota</taxon>
        <taxon>Mucoromycotina</taxon>
        <taxon>Mucoromycetes</taxon>
        <taxon>Mucorales</taxon>
        <taxon>Mucorineae</taxon>
        <taxon>Mucoraceae</taxon>
        <taxon>Mucor</taxon>
    </lineage>
</organism>
<evidence type="ECO:0000256" key="7">
    <source>
        <dbReference type="SAM" id="MobiDB-lite"/>
    </source>
</evidence>
<dbReference type="GO" id="GO:0016281">
    <property type="term" value="C:eukaryotic translation initiation factor 4F complex"/>
    <property type="evidence" value="ECO:0007669"/>
    <property type="project" value="TreeGrafter"/>
</dbReference>
<dbReference type="InterPro" id="IPR023398">
    <property type="entry name" value="TIF_eIF4e-like"/>
</dbReference>
<reference evidence="8 9" key="1">
    <citation type="submission" date="2019-09" db="EMBL/GenBank/DDBJ databases">
        <authorList>
            <consortium name="DOE Joint Genome Institute"/>
            <person name="Mondo S.J."/>
            <person name="Navarro-Mendoza M.I."/>
            <person name="Perez-Arques C."/>
            <person name="Panchal S."/>
            <person name="Nicolas F.E."/>
            <person name="Ganguly P."/>
            <person name="Pangilinan J."/>
            <person name="Grigoriev I."/>
            <person name="Heitman J."/>
            <person name="Sanya K."/>
            <person name="Garre V."/>
        </authorList>
    </citation>
    <scope>NUCLEOTIDE SEQUENCE [LARGE SCALE GENOMIC DNA]</scope>
    <source>
        <strain evidence="8 9">MU402</strain>
    </source>
</reference>
<name>A0A8H4F4N0_MUCCL</name>
<evidence type="ECO:0000256" key="4">
    <source>
        <dbReference type="ARBA" id="ARBA00022884"/>
    </source>
</evidence>
<feature type="region of interest" description="Disordered" evidence="7">
    <location>
        <begin position="210"/>
        <end position="237"/>
    </location>
</feature>